<dbReference type="EMBL" id="NJGG01000001">
    <property type="protein sequence ID" value="OXL15543.1"/>
    <property type="molecule type" value="Genomic_DNA"/>
</dbReference>
<evidence type="ECO:0000256" key="1">
    <source>
        <dbReference type="SAM" id="MobiDB-lite"/>
    </source>
</evidence>
<evidence type="ECO:0000313" key="2">
    <source>
        <dbReference type="EMBL" id="OXL15543.1"/>
    </source>
</evidence>
<dbReference type="Gene3D" id="3.30.160.170">
    <property type="entry name" value="FlaG-like"/>
    <property type="match status" value="1"/>
</dbReference>
<feature type="compositionally biased region" description="Polar residues" evidence="1">
    <location>
        <begin position="1"/>
        <end position="12"/>
    </location>
</feature>
<dbReference type="RefSeq" id="WP_089514582.1">
    <property type="nucleotide sequence ID" value="NZ_NJGG01000001.1"/>
</dbReference>
<dbReference type="InterPro" id="IPR035924">
    <property type="entry name" value="FlaG-like_sf"/>
</dbReference>
<sequence>MISGISSTAIPMTSSNGGGSTVSGAPNPAAATAPIAAPISTPKIVGSNSGEPLVQKVEINTQQIEAAVSKINKQLSSPAGLSFQIDPSSGDSVITVIDSSNNTVIRQIPSELSLRIAQSIENQQSKGLLVSDKV</sequence>
<accession>A0A229FUG3</accession>
<evidence type="ECO:0000313" key="3">
    <source>
        <dbReference type="Proteomes" id="UP000215188"/>
    </source>
</evidence>
<dbReference type="InterPro" id="IPR005186">
    <property type="entry name" value="FlaG"/>
</dbReference>
<reference evidence="2 3" key="1">
    <citation type="submission" date="2017-06" db="EMBL/GenBank/DDBJ databases">
        <title>Reclassification of a Polynucleobacter cosmopolitanus strain isolated from tropical Lake Victoria as Polynucleobacter victoriensis comb. nov.</title>
        <authorList>
            <person name="Hahn M.W."/>
        </authorList>
    </citation>
    <scope>NUCLEOTIDE SEQUENCE [LARGE SCALE GENOMIC DNA]</scope>
    <source>
        <strain evidence="2 3">MWH-MoIso2</strain>
    </source>
</reference>
<dbReference type="Pfam" id="PF03646">
    <property type="entry name" value="FlaG"/>
    <property type="match status" value="1"/>
</dbReference>
<proteinExistence type="predicted"/>
<dbReference type="SUPFAM" id="SSF160214">
    <property type="entry name" value="FlaG-like"/>
    <property type="match status" value="1"/>
</dbReference>
<feature type="region of interest" description="Disordered" evidence="1">
    <location>
        <begin position="1"/>
        <end position="32"/>
    </location>
</feature>
<dbReference type="OrthoDB" id="8565152at2"/>
<dbReference type="PANTHER" id="PTHR37166:SF1">
    <property type="entry name" value="PROTEIN FLAG"/>
    <property type="match status" value="1"/>
</dbReference>
<dbReference type="PANTHER" id="PTHR37166">
    <property type="entry name" value="PROTEIN FLAG"/>
    <property type="match status" value="1"/>
</dbReference>
<evidence type="ECO:0008006" key="4">
    <source>
        <dbReference type="Google" id="ProtNLM"/>
    </source>
</evidence>
<gene>
    <name evidence="2" type="ORF">AOC33_00115</name>
</gene>
<comment type="caution">
    <text evidence="2">The sequence shown here is derived from an EMBL/GenBank/DDBJ whole genome shotgun (WGS) entry which is preliminary data.</text>
</comment>
<dbReference type="Proteomes" id="UP000215188">
    <property type="component" value="Unassembled WGS sequence"/>
</dbReference>
<organism evidence="2 3">
    <name type="scientific">Polynucleobacter cosmopolitanus</name>
    <dbReference type="NCBI Taxonomy" id="351345"/>
    <lineage>
        <taxon>Bacteria</taxon>
        <taxon>Pseudomonadati</taxon>
        <taxon>Pseudomonadota</taxon>
        <taxon>Betaproteobacteria</taxon>
        <taxon>Burkholderiales</taxon>
        <taxon>Burkholderiaceae</taxon>
        <taxon>Polynucleobacter</taxon>
    </lineage>
</organism>
<feature type="compositionally biased region" description="Low complexity" evidence="1">
    <location>
        <begin position="22"/>
        <end position="32"/>
    </location>
</feature>
<name>A0A229FUG3_9BURK</name>
<dbReference type="AlphaFoldDB" id="A0A229FUG3"/>
<protein>
    <recommendedName>
        <fullName evidence="4">Flagellar biosynthesis protein FlaG</fullName>
    </recommendedName>
</protein>
<keyword evidence="3" id="KW-1185">Reference proteome</keyword>